<dbReference type="Gene3D" id="3.30.1360.130">
    <property type="entry name" value="Dipeptide transport protein"/>
    <property type="match status" value="1"/>
</dbReference>
<reference evidence="1 2" key="1">
    <citation type="journal article" date="2016" name="Nat. Commun.">
        <title>Thousands of microbial genomes shed light on interconnected biogeochemical processes in an aquifer system.</title>
        <authorList>
            <person name="Anantharaman K."/>
            <person name="Brown C.T."/>
            <person name="Hug L.A."/>
            <person name="Sharon I."/>
            <person name="Castelle C.J."/>
            <person name="Probst A.J."/>
            <person name="Thomas B.C."/>
            <person name="Singh A."/>
            <person name="Wilkins M.J."/>
            <person name="Karaoz U."/>
            <person name="Brodie E.L."/>
            <person name="Williams K.H."/>
            <person name="Hubbard S.S."/>
            <person name="Banfield J.F."/>
        </authorList>
    </citation>
    <scope>NUCLEOTIDE SEQUENCE [LARGE SCALE GENOMIC DNA]</scope>
    <source>
        <strain evidence="2">RIFCSPLOWO2_12_FULL_64_10</strain>
    </source>
</reference>
<dbReference type="Gene3D" id="3.40.50.10780">
    <property type="entry name" value="Dipeptide transport protein"/>
    <property type="match status" value="1"/>
</dbReference>
<sequence>MKIYVLCDLEGAAGVVDFHTQTYADTKYNEQARTLATLELNALVDGALEGGATEVIALDGHGSGGLDIAQVHPEARVLYGRPVPKGYGLDRGFAALFLYGHHAMNNVPTGVLCHSWSSRTIANCWLNGELIGEIGVNVALAGYFGMPTAFISGDRAAVEEAQRYVPDIEGVIVKEGLSRTSALTLAPAKARALIREGARRAMGKVGKLKPYALAPPYAFRTQYLAAQSADDKARRPDVERIDLHTVQVSGEDFLDVISRR</sequence>
<dbReference type="SUPFAM" id="SSF63992">
    <property type="entry name" value="Dipeptide transport protein"/>
    <property type="match status" value="1"/>
</dbReference>
<dbReference type="Proteomes" id="UP000178606">
    <property type="component" value="Unassembled WGS sequence"/>
</dbReference>
<dbReference type="EMBL" id="MFKF01000123">
    <property type="protein sequence ID" value="OGG53320.1"/>
    <property type="molecule type" value="Genomic_DNA"/>
</dbReference>
<dbReference type="Pfam" id="PF04951">
    <property type="entry name" value="Peptidase_M55"/>
    <property type="match status" value="1"/>
</dbReference>
<gene>
    <name evidence="1" type="ORF">A3F84_25010</name>
</gene>
<proteinExistence type="predicted"/>
<accession>A0A1F6CW77</accession>
<evidence type="ECO:0000313" key="2">
    <source>
        <dbReference type="Proteomes" id="UP000178606"/>
    </source>
</evidence>
<dbReference type="CDD" id="cd08663">
    <property type="entry name" value="DAP_dppA_1"/>
    <property type="match status" value="1"/>
</dbReference>
<protein>
    <recommendedName>
        <fullName evidence="3">Peptidase M55</fullName>
    </recommendedName>
</protein>
<organism evidence="1 2">
    <name type="scientific">Handelsmanbacteria sp. (strain RIFCSPLOWO2_12_FULL_64_10)</name>
    <dbReference type="NCBI Taxonomy" id="1817868"/>
    <lineage>
        <taxon>Bacteria</taxon>
        <taxon>Candidatus Handelsmaniibacteriota</taxon>
    </lineage>
</organism>
<comment type="caution">
    <text evidence="1">The sequence shown here is derived from an EMBL/GenBank/DDBJ whole genome shotgun (WGS) entry which is preliminary data.</text>
</comment>
<dbReference type="InterPro" id="IPR027476">
    <property type="entry name" value="DppA_N"/>
</dbReference>
<dbReference type="AlphaFoldDB" id="A0A1F6CW77"/>
<name>A0A1F6CW77_HANXR</name>
<evidence type="ECO:0008006" key="3">
    <source>
        <dbReference type="Google" id="ProtNLM"/>
    </source>
</evidence>
<evidence type="ECO:0000313" key="1">
    <source>
        <dbReference type="EMBL" id="OGG53320.1"/>
    </source>
</evidence>
<dbReference type="InterPro" id="IPR036177">
    <property type="entry name" value="Peptidase_M55_sf"/>
</dbReference>
<dbReference type="InterPro" id="IPR007035">
    <property type="entry name" value="Peptidase_M55"/>
</dbReference>